<dbReference type="Pfam" id="PF06985">
    <property type="entry name" value="HET"/>
    <property type="match status" value="1"/>
</dbReference>
<accession>A0AA40AAK2</accession>
<feature type="domain" description="Heterokaryon incompatibility" evidence="1">
    <location>
        <begin position="2"/>
        <end position="74"/>
    </location>
</feature>
<comment type="caution">
    <text evidence="2">The sequence shown here is derived from an EMBL/GenBank/DDBJ whole genome shotgun (WGS) entry which is preliminary data.</text>
</comment>
<name>A0AA40AAK2_9PEZI</name>
<dbReference type="InterPro" id="IPR010730">
    <property type="entry name" value="HET"/>
</dbReference>
<dbReference type="EMBL" id="JAUKUA010000005">
    <property type="protein sequence ID" value="KAK0712093.1"/>
    <property type="molecule type" value="Genomic_DNA"/>
</dbReference>
<dbReference type="PANTHER" id="PTHR33112">
    <property type="entry name" value="DOMAIN PROTEIN, PUTATIVE-RELATED"/>
    <property type="match status" value="1"/>
</dbReference>
<organism evidence="2 3">
    <name type="scientific">Lasiosphaeris hirsuta</name>
    <dbReference type="NCBI Taxonomy" id="260670"/>
    <lineage>
        <taxon>Eukaryota</taxon>
        <taxon>Fungi</taxon>
        <taxon>Dikarya</taxon>
        <taxon>Ascomycota</taxon>
        <taxon>Pezizomycotina</taxon>
        <taxon>Sordariomycetes</taxon>
        <taxon>Sordariomycetidae</taxon>
        <taxon>Sordariales</taxon>
        <taxon>Lasiosphaeriaceae</taxon>
        <taxon>Lasiosphaeris</taxon>
    </lineage>
</organism>
<feature type="non-terminal residue" evidence="2">
    <location>
        <position position="74"/>
    </location>
</feature>
<evidence type="ECO:0000313" key="3">
    <source>
        <dbReference type="Proteomes" id="UP001172102"/>
    </source>
</evidence>
<protein>
    <recommendedName>
        <fullName evidence="1">Heterokaryon incompatibility domain-containing protein</fullName>
    </recommendedName>
</protein>
<gene>
    <name evidence="2" type="ORF">B0H67DRAFT_463887</name>
</gene>
<dbReference type="AlphaFoldDB" id="A0AA40AAK2"/>
<evidence type="ECO:0000313" key="2">
    <source>
        <dbReference type="EMBL" id="KAK0712093.1"/>
    </source>
</evidence>
<reference evidence="2" key="1">
    <citation type="submission" date="2023-06" db="EMBL/GenBank/DDBJ databases">
        <title>Genome-scale phylogeny and comparative genomics of the fungal order Sordariales.</title>
        <authorList>
            <consortium name="Lawrence Berkeley National Laboratory"/>
            <person name="Hensen N."/>
            <person name="Bonometti L."/>
            <person name="Westerberg I."/>
            <person name="Brannstrom I.O."/>
            <person name="Guillou S."/>
            <person name="Cros-Aarteil S."/>
            <person name="Calhoun S."/>
            <person name="Haridas S."/>
            <person name="Kuo A."/>
            <person name="Mondo S."/>
            <person name="Pangilinan J."/>
            <person name="Riley R."/>
            <person name="Labutti K."/>
            <person name="Andreopoulos B."/>
            <person name="Lipzen A."/>
            <person name="Chen C."/>
            <person name="Yanf M."/>
            <person name="Daum C."/>
            <person name="Ng V."/>
            <person name="Clum A."/>
            <person name="Steindorff A."/>
            <person name="Ohm R."/>
            <person name="Martin F."/>
            <person name="Silar P."/>
            <person name="Natvig D."/>
            <person name="Lalanne C."/>
            <person name="Gautier V."/>
            <person name="Ament-Velasquez S.L."/>
            <person name="Kruys A."/>
            <person name="Hutchinson M.I."/>
            <person name="Powell A.J."/>
            <person name="Barry K."/>
            <person name="Miller A.N."/>
            <person name="Grigoriev I.V."/>
            <person name="Debuchy R."/>
            <person name="Gladieux P."/>
            <person name="Thoren M.H."/>
            <person name="Johannesson H."/>
        </authorList>
    </citation>
    <scope>NUCLEOTIDE SEQUENCE</scope>
    <source>
        <strain evidence="2">SMH4607-1</strain>
    </source>
</reference>
<keyword evidence="3" id="KW-1185">Reference proteome</keyword>
<feature type="non-terminal residue" evidence="2">
    <location>
        <position position="1"/>
    </location>
</feature>
<evidence type="ECO:0000259" key="1">
    <source>
        <dbReference type="Pfam" id="PF06985"/>
    </source>
</evidence>
<dbReference type="PANTHER" id="PTHR33112:SF13">
    <property type="entry name" value="HETEROKARYON INCOMPATIBILITY DOMAIN-CONTAINING PROTEIN"/>
    <property type="match status" value="1"/>
</dbReference>
<sequence length="74" mass="8665">AHCWGQSVRCRLLTTNIQQYQNNIPLNTLTRRFREAIQLTRSLGFSYIWIDILYIIQDSQAGWTAESPKMASIY</sequence>
<proteinExistence type="predicted"/>
<dbReference type="Proteomes" id="UP001172102">
    <property type="component" value="Unassembled WGS sequence"/>
</dbReference>